<reference evidence="1 2" key="1">
    <citation type="journal article" date="2019" name="Nat. Med.">
        <title>A library of human gut bacterial isolates paired with longitudinal multiomics data enables mechanistic microbiome research.</title>
        <authorList>
            <person name="Poyet M."/>
            <person name="Groussin M."/>
            <person name="Gibbons S.M."/>
            <person name="Avila-Pacheco J."/>
            <person name="Jiang X."/>
            <person name="Kearney S.M."/>
            <person name="Perrotta A.R."/>
            <person name="Berdy B."/>
            <person name="Zhao S."/>
            <person name="Lieberman T.D."/>
            <person name="Swanson P.K."/>
            <person name="Smith M."/>
            <person name="Roesemann S."/>
            <person name="Alexander J.E."/>
            <person name="Rich S.A."/>
            <person name="Livny J."/>
            <person name="Vlamakis H."/>
            <person name="Clish C."/>
            <person name="Bullock K."/>
            <person name="Deik A."/>
            <person name="Scott J."/>
            <person name="Pierce K.A."/>
            <person name="Xavier R.J."/>
            <person name="Alm E.J."/>
        </authorList>
    </citation>
    <scope>NUCLEOTIDE SEQUENCE [LARGE SCALE GENOMIC DNA]</scope>
    <source>
        <strain evidence="1 2">BIOML-A1</strain>
    </source>
</reference>
<dbReference type="EMBL" id="WNAJ01000004">
    <property type="protein sequence ID" value="MTR84579.1"/>
    <property type="molecule type" value="Genomic_DNA"/>
</dbReference>
<organism evidence="1 2">
    <name type="scientific">Roseburia intestinalis</name>
    <dbReference type="NCBI Taxonomy" id="166486"/>
    <lineage>
        <taxon>Bacteria</taxon>
        <taxon>Bacillati</taxon>
        <taxon>Bacillota</taxon>
        <taxon>Clostridia</taxon>
        <taxon>Lachnospirales</taxon>
        <taxon>Lachnospiraceae</taxon>
        <taxon>Roseburia</taxon>
    </lineage>
</organism>
<evidence type="ECO:0000313" key="1">
    <source>
        <dbReference type="EMBL" id="MTR84579.1"/>
    </source>
</evidence>
<gene>
    <name evidence="1" type="ORF">GMD50_05785</name>
</gene>
<protein>
    <submittedName>
        <fullName evidence="1">Uncharacterized protein</fullName>
    </submittedName>
</protein>
<sequence>MSVPSRTALRRIGYALFLDLTTFSLFLDTIKAYTNLIEAEHNQINGTPTTLTINLHHSKWSFHNGYKPFYTTTINYG</sequence>
<proteinExistence type="predicted"/>
<dbReference type="AlphaFoldDB" id="A0A6L6L661"/>
<dbReference type="Proteomes" id="UP000478483">
    <property type="component" value="Unassembled WGS sequence"/>
</dbReference>
<accession>A0A6L6L661</accession>
<name>A0A6L6L661_9FIRM</name>
<evidence type="ECO:0000313" key="2">
    <source>
        <dbReference type="Proteomes" id="UP000478483"/>
    </source>
</evidence>
<comment type="caution">
    <text evidence="1">The sequence shown here is derived from an EMBL/GenBank/DDBJ whole genome shotgun (WGS) entry which is preliminary data.</text>
</comment>